<feature type="chain" id="PRO_5046008703" evidence="1">
    <location>
        <begin position="20"/>
        <end position="181"/>
    </location>
</feature>
<dbReference type="Pfam" id="PF04264">
    <property type="entry name" value="YceI"/>
    <property type="match status" value="1"/>
</dbReference>
<name>A0ABW5LSS5_9FLAO</name>
<comment type="caution">
    <text evidence="3">The sequence shown here is derived from an EMBL/GenBank/DDBJ whole genome shotgun (WGS) entry which is preliminary data.</text>
</comment>
<dbReference type="Proteomes" id="UP001597508">
    <property type="component" value="Unassembled WGS sequence"/>
</dbReference>
<dbReference type="SMART" id="SM00867">
    <property type="entry name" value="YceI"/>
    <property type="match status" value="1"/>
</dbReference>
<feature type="domain" description="Lipid/polyisoprenoid-binding YceI-like" evidence="2">
    <location>
        <begin position="21"/>
        <end position="178"/>
    </location>
</feature>
<keyword evidence="4" id="KW-1185">Reference proteome</keyword>
<dbReference type="InterPro" id="IPR007372">
    <property type="entry name" value="Lipid/polyisoprenoid-bd_YceI"/>
</dbReference>
<keyword evidence="1" id="KW-0732">Signal</keyword>
<dbReference type="PANTHER" id="PTHR34406:SF1">
    <property type="entry name" value="PROTEIN YCEI"/>
    <property type="match status" value="1"/>
</dbReference>
<dbReference type="InterPro" id="IPR036761">
    <property type="entry name" value="TTHA0802/YceI-like_sf"/>
</dbReference>
<dbReference type="RefSeq" id="WP_379665967.1">
    <property type="nucleotide sequence ID" value="NZ_JBHULH010000003.1"/>
</dbReference>
<evidence type="ECO:0000256" key="1">
    <source>
        <dbReference type="SAM" id="SignalP"/>
    </source>
</evidence>
<dbReference type="SUPFAM" id="SSF101874">
    <property type="entry name" value="YceI-like"/>
    <property type="match status" value="1"/>
</dbReference>
<dbReference type="PANTHER" id="PTHR34406">
    <property type="entry name" value="PROTEIN YCEI"/>
    <property type="match status" value="1"/>
</dbReference>
<feature type="signal peptide" evidence="1">
    <location>
        <begin position="1"/>
        <end position="19"/>
    </location>
</feature>
<evidence type="ECO:0000313" key="4">
    <source>
        <dbReference type="Proteomes" id="UP001597508"/>
    </source>
</evidence>
<evidence type="ECO:0000313" key="3">
    <source>
        <dbReference type="EMBL" id="MFD2567259.1"/>
    </source>
</evidence>
<accession>A0ABW5LSS5</accession>
<gene>
    <name evidence="3" type="ORF">ACFSRZ_07740</name>
</gene>
<protein>
    <submittedName>
        <fullName evidence="3">YceI family protein</fullName>
    </submittedName>
</protein>
<proteinExistence type="predicted"/>
<dbReference type="EMBL" id="JBHULH010000003">
    <property type="protein sequence ID" value="MFD2567259.1"/>
    <property type="molecule type" value="Genomic_DNA"/>
</dbReference>
<sequence length="181" mass="20411">MKKTVCIILCMIACQVAISQTYFTRTGFTEFKASVEAFEPVEAKNNSTTAILKTQTGDIAAQLFITAFKFRVALMQEHFNENYMDSDKFPKAVFRGKLDNFDMSSLSGEKEYNLNGSLTIKGVKKEINTKALLKKDGEKIVLSATFSVKPQDFDIKIPSIVRKKIADKINITLNYELVEKK</sequence>
<reference evidence="4" key="1">
    <citation type="journal article" date="2019" name="Int. J. Syst. Evol. Microbiol.">
        <title>The Global Catalogue of Microorganisms (GCM) 10K type strain sequencing project: providing services to taxonomists for standard genome sequencing and annotation.</title>
        <authorList>
            <consortium name="The Broad Institute Genomics Platform"/>
            <consortium name="The Broad Institute Genome Sequencing Center for Infectious Disease"/>
            <person name="Wu L."/>
            <person name="Ma J."/>
        </authorList>
    </citation>
    <scope>NUCLEOTIDE SEQUENCE [LARGE SCALE GENOMIC DNA]</scope>
    <source>
        <strain evidence="4">KCTC 52127</strain>
    </source>
</reference>
<evidence type="ECO:0000259" key="2">
    <source>
        <dbReference type="SMART" id="SM00867"/>
    </source>
</evidence>
<organism evidence="3 4">
    <name type="scientific">Pseudotenacibaculum haliotis</name>
    <dbReference type="NCBI Taxonomy" id="1862138"/>
    <lineage>
        <taxon>Bacteria</taxon>
        <taxon>Pseudomonadati</taxon>
        <taxon>Bacteroidota</taxon>
        <taxon>Flavobacteriia</taxon>
        <taxon>Flavobacteriales</taxon>
        <taxon>Flavobacteriaceae</taxon>
        <taxon>Pseudotenacibaculum</taxon>
    </lineage>
</organism>
<dbReference type="Gene3D" id="2.40.128.110">
    <property type="entry name" value="Lipid/polyisoprenoid-binding, YceI-like"/>
    <property type="match status" value="1"/>
</dbReference>